<accession>A0ABV6L514</accession>
<gene>
    <name evidence="6" type="ORF">ACFFGT_09930</name>
</gene>
<feature type="transmembrane region" description="Helical" evidence="5">
    <location>
        <begin position="61"/>
        <end position="80"/>
    </location>
</feature>
<evidence type="ECO:0000256" key="2">
    <source>
        <dbReference type="ARBA" id="ARBA00022692"/>
    </source>
</evidence>
<comment type="caution">
    <text evidence="6">The sequence shown here is derived from an EMBL/GenBank/DDBJ whole genome shotgun (WGS) entry which is preliminary data.</text>
</comment>
<reference evidence="6 7" key="1">
    <citation type="submission" date="2024-09" db="EMBL/GenBank/DDBJ databases">
        <authorList>
            <person name="Sun Q."/>
            <person name="Mori K."/>
        </authorList>
    </citation>
    <scope>NUCLEOTIDE SEQUENCE [LARGE SCALE GENOMIC DNA]</scope>
    <source>
        <strain evidence="6 7">NCAIM B.02415</strain>
    </source>
</reference>
<dbReference type="EMBL" id="JBHLTS010000021">
    <property type="protein sequence ID" value="MFC0514522.1"/>
    <property type="molecule type" value="Genomic_DNA"/>
</dbReference>
<evidence type="ECO:0000256" key="3">
    <source>
        <dbReference type="ARBA" id="ARBA00022989"/>
    </source>
</evidence>
<evidence type="ECO:0000313" key="7">
    <source>
        <dbReference type="Proteomes" id="UP001589828"/>
    </source>
</evidence>
<dbReference type="InterPro" id="IPR006480">
    <property type="entry name" value="Phage_holin_4_1"/>
</dbReference>
<keyword evidence="2 5" id="KW-0812">Transmembrane</keyword>
<evidence type="ECO:0000256" key="1">
    <source>
        <dbReference type="ARBA" id="ARBA00004141"/>
    </source>
</evidence>
<evidence type="ECO:0000313" key="6">
    <source>
        <dbReference type="EMBL" id="MFC0514522.1"/>
    </source>
</evidence>
<keyword evidence="3 5" id="KW-1133">Transmembrane helix</keyword>
<keyword evidence="7" id="KW-1185">Reference proteome</keyword>
<protein>
    <submittedName>
        <fullName evidence="6">Phage holin family protein</fullName>
    </submittedName>
</protein>
<feature type="transmembrane region" description="Helical" evidence="5">
    <location>
        <begin position="101"/>
        <end position="118"/>
    </location>
</feature>
<sequence>MISSLLTRMLVTFDYEDLRALFQSIAPSCKYSLTRPLLLVSLTFPGLSGLASLIPDIPLALGIQTAALIMMLMAFVVELLSGIAASRIKKQRFSSFRLSRFSFKVFIYLVLIAIPYHWSQNYAAKGEAVMAECFDWLQNFLIIHIAQENMVSILENLAVIEGKEKSAWIESIKTKITSLWR</sequence>
<evidence type="ECO:0000256" key="4">
    <source>
        <dbReference type="ARBA" id="ARBA00023136"/>
    </source>
</evidence>
<dbReference type="Pfam" id="PF05105">
    <property type="entry name" value="Phage_holin_4_1"/>
    <property type="match status" value="1"/>
</dbReference>
<feature type="transmembrane region" description="Helical" evidence="5">
    <location>
        <begin position="37"/>
        <end position="55"/>
    </location>
</feature>
<proteinExistence type="predicted"/>
<keyword evidence="4 5" id="KW-0472">Membrane</keyword>
<organism evidence="6 7">
    <name type="scientific">Mucilaginibacter angelicae</name>
    <dbReference type="NCBI Taxonomy" id="869718"/>
    <lineage>
        <taxon>Bacteria</taxon>
        <taxon>Pseudomonadati</taxon>
        <taxon>Bacteroidota</taxon>
        <taxon>Sphingobacteriia</taxon>
        <taxon>Sphingobacteriales</taxon>
        <taxon>Sphingobacteriaceae</taxon>
        <taxon>Mucilaginibacter</taxon>
    </lineage>
</organism>
<dbReference type="Proteomes" id="UP001589828">
    <property type="component" value="Unassembled WGS sequence"/>
</dbReference>
<evidence type="ECO:0000256" key="5">
    <source>
        <dbReference type="SAM" id="Phobius"/>
    </source>
</evidence>
<dbReference type="RefSeq" id="WP_377022368.1">
    <property type="nucleotide sequence ID" value="NZ_JBHLTS010000021.1"/>
</dbReference>
<comment type="subcellular location">
    <subcellularLocation>
        <location evidence="1">Membrane</location>
        <topology evidence="1">Multi-pass membrane protein</topology>
    </subcellularLocation>
</comment>
<name>A0ABV6L514_9SPHI</name>